<dbReference type="Gene3D" id="3.40.47.10">
    <property type="match status" value="1"/>
</dbReference>
<gene>
    <name evidence="5" type="ORF">AMK68_02020</name>
</gene>
<dbReference type="AlphaFoldDB" id="A0A0S7XPG7"/>
<dbReference type="PANTHER" id="PTHR11712">
    <property type="entry name" value="POLYKETIDE SYNTHASE-RELATED"/>
    <property type="match status" value="1"/>
</dbReference>
<accession>A0A0S7XPG7</accession>
<dbReference type="InterPro" id="IPR016039">
    <property type="entry name" value="Thiolase-like"/>
</dbReference>
<evidence type="ECO:0000256" key="2">
    <source>
        <dbReference type="ARBA" id="ARBA00022679"/>
    </source>
</evidence>
<protein>
    <recommendedName>
        <fullName evidence="4">Ketosynthase family 3 (KS3) domain-containing protein</fullName>
    </recommendedName>
</protein>
<dbReference type="PANTHER" id="PTHR11712:SF336">
    <property type="entry name" value="3-OXOACYL-[ACYL-CARRIER-PROTEIN] SYNTHASE, MITOCHONDRIAL"/>
    <property type="match status" value="1"/>
</dbReference>
<dbReference type="Pfam" id="PF02801">
    <property type="entry name" value="Ketoacyl-synt_C"/>
    <property type="match status" value="1"/>
</dbReference>
<sequence>MTRVVVTGMGAVTCLGRSVEETWRGLIENRSGLSRIEKFDPTGLRNEAAGEVKGPFPGEGDLAGRFALAACEEAMEAAQPNGGLSEPHRAGVICSTNFGGADSWEKWVAARRDGNGDPADLEEFDFAVPCHMIAERWNLRGPATTLSLSCSSSAAATGLALDLIRAGRADVILAGGHDTISYSSLAGLSILRTITADEIRPFDKRRNGTIFGEGAAMVVLEELEHARARGAPISAELLGYGLNNNAYHLTAPDKGGEGLRHVLEAALRDAHVAADQLDYINAHGTGTPYHDVAETVAIKTALGDHAYRIPVSSIKAATGHIMAGAGALEAIATILAMRDGVVPPTLNYDEADPNCDLDYVPNEARAHRVKIAASVSSGIGGNNAAVVLGRGTA</sequence>
<feature type="domain" description="Ketosynthase family 3 (KS3)" evidence="4">
    <location>
        <begin position="1"/>
        <end position="390"/>
    </location>
</feature>
<dbReference type="CDD" id="cd00834">
    <property type="entry name" value="KAS_I_II"/>
    <property type="match status" value="1"/>
</dbReference>
<comment type="caution">
    <text evidence="5">The sequence shown here is derived from an EMBL/GenBank/DDBJ whole genome shotgun (WGS) entry which is preliminary data.</text>
</comment>
<keyword evidence="2 3" id="KW-0808">Transferase</keyword>
<dbReference type="GO" id="GO:0006633">
    <property type="term" value="P:fatty acid biosynthetic process"/>
    <property type="evidence" value="ECO:0007669"/>
    <property type="project" value="TreeGrafter"/>
</dbReference>
<dbReference type="InterPro" id="IPR014031">
    <property type="entry name" value="Ketoacyl_synth_C"/>
</dbReference>
<dbReference type="SMART" id="SM00825">
    <property type="entry name" value="PKS_KS"/>
    <property type="match status" value="1"/>
</dbReference>
<dbReference type="InterPro" id="IPR000794">
    <property type="entry name" value="Beta-ketoacyl_synthase"/>
</dbReference>
<dbReference type="GO" id="GO:0005829">
    <property type="term" value="C:cytosol"/>
    <property type="evidence" value="ECO:0007669"/>
    <property type="project" value="TreeGrafter"/>
</dbReference>
<dbReference type="PATRIC" id="fig|1704032.3.peg.194"/>
<name>A0A0S7XPG7_9BACT</name>
<organism evidence="5 6">
    <name type="scientific">candidate division KD3-62 bacterium DG_56</name>
    <dbReference type="NCBI Taxonomy" id="1704032"/>
    <lineage>
        <taxon>Bacteria</taxon>
        <taxon>candidate division KD3-62</taxon>
    </lineage>
</organism>
<evidence type="ECO:0000256" key="1">
    <source>
        <dbReference type="ARBA" id="ARBA00008467"/>
    </source>
</evidence>
<reference evidence="5 6" key="1">
    <citation type="journal article" date="2015" name="Microbiome">
        <title>Genomic resolution of linkages in carbon, nitrogen, and sulfur cycling among widespread estuary sediment bacteria.</title>
        <authorList>
            <person name="Baker B.J."/>
            <person name="Lazar C.S."/>
            <person name="Teske A.P."/>
            <person name="Dick G.J."/>
        </authorList>
    </citation>
    <scope>NUCLEOTIDE SEQUENCE [LARGE SCALE GENOMIC DNA]</scope>
    <source>
        <strain evidence="5">DG_56</strain>
    </source>
</reference>
<evidence type="ECO:0000259" key="4">
    <source>
        <dbReference type="PROSITE" id="PS52004"/>
    </source>
</evidence>
<dbReference type="InterPro" id="IPR020841">
    <property type="entry name" value="PKS_Beta-ketoAc_synthase_dom"/>
</dbReference>
<comment type="similarity">
    <text evidence="1 3">Belongs to the thiolase-like superfamily. Beta-ketoacyl-ACP synthases family.</text>
</comment>
<dbReference type="Proteomes" id="UP000052020">
    <property type="component" value="Unassembled WGS sequence"/>
</dbReference>
<evidence type="ECO:0000256" key="3">
    <source>
        <dbReference type="RuleBase" id="RU003694"/>
    </source>
</evidence>
<dbReference type="Pfam" id="PF00109">
    <property type="entry name" value="ketoacyl-synt"/>
    <property type="match status" value="1"/>
</dbReference>
<dbReference type="PROSITE" id="PS52004">
    <property type="entry name" value="KS3_2"/>
    <property type="match status" value="1"/>
</dbReference>
<dbReference type="SUPFAM" id="SSF53901">
    <property type="entry name" value="Thiolase-like"/>
    <property type="match status" value="2"/>
</dbReference>
<proteinExistence type="inferred from homology"/>
<evidence type="ECO:0000313" key="6">
    <source>
        <dbReference type="Proteomes" id="UP000052020"/>
    </source>
</evidence>
<dbReference type="EMBL" id="LIZY01000034">
    <property type="protein sequence ID" value="KPJ64262.1"/>
    <property type="molecule type" value="Genomic_DNA"/>
</dbReference>
<dbReference type="InterPro" id="IPR014030">
    <property type="entry name" value="Ketoacyl_synth_N"/>
</dbReference>
<evidence type="ECO:0000313" key="5">
    <source>
        <dbReference type="EMBL" id="KPJ64262.1"/>
    </source>
</evidence>
<dbReference type="GO" id="GO:0004315">
    <property type="term" value="F:3-oxoacyl-[acyl-carrier-protein] synthase activity"/>
    <property type="evidence" value="ECO:0007669"/>
    <property type="project" value="TreeGrafter"/>
</dbReference>